<dbReference type="AlphaFoldDB" id="A0A165IHD8"/>
<sequence length="476" mass="52210">MSDERPPPPPPIPLPPPNATATSQESFPFFKLPTEIRLHIYRLLLRRDKPVLLRSKRAIQRAESAALNTGNSNTSETPIVAYNHALDAGVAELRAANGTTSERSARVRRRSIQRNNNTHPLGHTPRISAIPPLIRPQIVTPYVRENGRLPGSPPQPTNHNSPSSSTRRPCAPPRKVFDPIDPTILMTCKLVCREARPILYSENVFELEIETAVVTLVGLHQRTRSLIRHVRLVISSHHDILEQFTDVVRLGLRYCWGLRTFVIVLPQLFPENTGPLDEEDEEEEEDDELGDDDENENDQDAEDAESLEFSAAAAAAATNQISATPTSISPPQPASAAPRPPPLTASLLSAASAPNTTTTTTTASPTSTPVNLTAGTTHDFNTLTDPVHPSPPPVISPPTMDELNEPRIPLTGRTVYTNAFHILRWLPRQTKVTLEGVVDEDIARVVDARRKQGARLSHVSPPVSPPHVLLGLGWIS</sequence>
<dbReference type="InterPro" id="IPR038883">
    <property type="entry name" value="AN11006-like"/>
</dbReference>
<dbReference type="OrthoDB" id="2951834at2759"/>
<gene>
    <name evidence="2" type="ORF">L228DRAFT_236059</name>
</gene>
<feature type="compositionally biased region" description="Pro residues" evidence="1">
    <location>
        <begin position="7"/>
        <end position="18"/>
    </location>
</feature>
<protein>
    <recommendedName>
        <fullName evidence="4">F-box domain-containing protein</fullName>
    </recommendedName>
</protein>
<accession>A0A165IHD8</accession>
<dbReference type="PANTHER" id="PTHR42085">
    <property type="entry name" value="F-BOX DOMAIN-CONTAINING PROTEIN"/>
    <property type="match status" value="1"/>
</dbReference>
<evidence type="ECO:0000256" key="1">
    <source>
        <dbReference type="SAM" id="MobiDB-lite"/>
    </source>
</evidence>
<feature type="compositionally biased region" description="Pro residues" evidence="1">
    <location>
        <begin position="328"/>
        <end position="343"/>
    </location>
</feature>
<dbReference type="GeneID" id="28895922"/>
<feature type="region of interest" description="Disordered" evidence="1">
    <location>
        <begin position="1"/>
        <end position="24"/>
    </location>
</feature>
<proteinExistence type="predicted"/>
<dbReference type="Proteomes" id="UP000076632">
    <property type="component" value="Unassembled WGS sequence"/>
</dbReference>
<reference evidence="2 3" key="1">
    <citation type="journal article" date="2016" name="Fungal Biol.">
        <title>The genome of Xylona heveae provides a window into fungal endophytism.</title>
        <authorList>
            <person name="Gazis R."/>
            <person name="Kuo A."/>
            <person name="Riley R."/>
            <person name="LaButti K."/>
            <person name="Lipzen A."/>
            <person name="Lin J."/>
            <person name="Amirebrahimi M."/>
            <person name="Hesse C.N."/>
            <person name="Spatafora J.W."/>
            <person name="Henrissat B."/>
            <person name="Hainaut M."/>
            <person name="Grigoriev I.V."/>
            <person name="Hibbett D.S."/>
        </authorList>
    </citation>
    <scope>NUCLEOTIDE SEQUENCE [LARGE SCALE GENOMIC DNA]</scope>
    <source>
        <strain evidence="2 3">TC161</strain>
    </source>
</reference>
<feature type="compositionally biased region" description="Acidic residues" evidence="1">
    <location>
        <begin position="276"/>
        <end position="306"/>
    </location>
</feature>
<feature type="region of interest" description="Disordered" evidence="1">
    <location>
        <begin position="144"/>
        <end position="175"/>
    </location>
</feature>
<name>A0A165IHD8_XYLHT</name>
<dbReference type="RefSeq" id="XP_018190455.1">
    <property type="nucleotide sequence ID" value="XM_018330785.1"/>
</dbReference>
<feature type="region of interest" description="Disordered" evidence="1">
    <location>
        <begin position="97"/>
        <end position="128"/>
    </location>
</feature>
<evidence type="ECO:0000313" key="3">
    <source>
        <dbReference type="Proteomes" id="UP000076632"/>
    </source>
</evidence>
<feature type="region of interest" description="Disordered" evidence="1">
    <location>
        <begin position="270"/>
        <end position="372"/>
    </location>
</feature>
<evidence type="ECO:0000313" key="2">
    <source>
        <dbReference type="EMBL" id="KZF24900.1"/>
    </source>
</evidence>
<organism evidence="2 3">
    <name type="scientific">Xylona heveae (strain CBS 132557 / TC161)</name>
    <dbReference type="NCBI Taxonomy" id="1328760"/>
    <lineage>
        <taxon>Eukaryota</taxon>
        <taxon>Fungi</taxon>
        <taxon>Dikarya</taxon>
        <taxon>Ascomycota</taxon>
        <taxon>Pezizomycotina</taxon>
        <taxon>Xylonomycetes</taxon>
        <taxon>Xylonales</taxon>
        <taxon>Xylonaceae</taxon>
        <taxon>Xylona</taxon>
    </lineage>
</organism>
<keyword evidence="3" id="KW-1185">Reference proteome</keyword>
<feature type="compositionally biased region" description="Low complexity" evidence="1">
    <location>
        <begin position="311"/>
        <end position="327"/>
    </location>
</feature>
<dbReference type="InParanoid" id="A0A165IHD8"/>
<dbReference type="EMBL" id="KV407455">
    <property type="protein sequence ID" value="KZF24900.1"/>
    <property type="molecule type" value="Genomic_DNA"/>
</dbReference>
<feature type="compositionally biased region" description="Polar residues" evidence="1">
    <location>
        <begin position="157"/>
        <end position="167"/>
    </location>
</feature>
<evidence type="ECO:0008006" key="4">
    <source>
        <dbReference type="Google" id="ProtNLM"/>
    </source>
</evidence>
<dbReference type="PANTHER" id="PTHR42085:SF7">
    <property type="entry name" value="F-BOX DOMAIN-CONTAINING PROTEIN"/>
    <property type="match status" value="1"/>
</dbReference>
<feature type="compositionally biased region" description="Low complexity" evidence="1">
    <location>
        <begin position="344"/>
        <end position="369"/>
    </location>
</feature>